<sequence>MGANTGPWTEGARHRGARAATAAREAAHELAWFANLCADEGNTAPLLDLFDSTFWALEQASSTELYGGTDVKCRWVGTAPVPEIFVCPFARSWSTRSSSPPERTWSVHMRMVRWEVFTRKEGRNLTRYEHARNTRSLFQVLFALGDIFTEIQGKNMTRPYVTRTVDIHVQYILQINTTTDGSSSVSASEFRSK</sequence>
<protein>
    <submittedName>
        <fullName evidence="2">Uncharacterized protein</fullName>
    </submittedName>
</protein>
<keyword evidence="3" id="KW-1185">Reference proteome</keyword>
<name>A0A5J9WLS0_9POAL</name>
<dbReference type="EMBL" id="RWGY01000002">
    <property type="protein sequence ID" value="TVU49168.1"/>
    <property type="molecule type" value="Genomic_DNA"/>
</dbReference>
<comment type="caution">
    <text evidence="2">The sequence shown here is derived from an EMBL/GenBank/DDBJ whole genome shotgun (WGS) entry which is preliminary data.</text>
</comment>
<dbReference type="AlphaFoldDB" id="A0A5J9WLS0"/>
<dbReference type="Gramene" id="TVU49168">
    <property type="protein sequence ID" value="TVU49168"/>
    <property type="gene ID" value="EJB05_00464"/>
</dbReference>
<organism evidence="2 3">
    <name type="scientific">Eragrostis curvula</name>
    <name type="common">weeping love grass</name>
    <dbReference type="NCBI Taxonomy" id="38414"/>
    <lineage>
        <taxon>Eukaryota</taxon>
        <taxon>Viridiplantae</taxon>
        <taxon>Streptophyta</taxon>
        <taxon>Embryophyta</taxon>
        <taxon>Tracheophyta</taxon>
        <taxon>Spermatophyta</taxon>
        <taxon>Magnoliopsida</taxon>
        <taxon>Liliopsida</taxon>
        <taxon>Poales</taxon>
        <taxon>Poaceae</taxon>
        <taxon>PACMAD clade</taxon>
        <taxon>Chloridoideae</taxon>
        <taxon>Eragrostideae</taxon>
        <taxon>Eragrostidinae</taxon>
        <taxon>Eragrostis</taxon>
    </lineage>
</organism>
<reference evidence="2 3" key="1">
    <citation type="journal article" date="2019" name="Sci. Rep.">
        <title>A high-quality genome of Eragrostis curvula grass provides insights into Poaceae evolution and supports new strategies to enhance forage quality.</title>
        <authorList>
            <person name="Carballo J."/>
            <person name="Santos B.A.C.M."/>
            <person name="Zappacosta D."/>
            <person name="Garbus I."/>
            <person name="Selva J.P."/>
            <person name="Gallo C.A."/>
            <person name="Diaz A."/>
            <person name="Albertini E."/>
            <person name="Caccamo M."/>
            <person name="Echenique V."/>
        </authorList>
    </citation>
    <scope>NUCLEOTIDE SEQUENCE [LARGE SCALE GENOMIC DNA]</scope>
    <source>
        <strain evidence="3">cv. Victoria</strain>
        <tissue evidence="2">Leaf</tissue>
    </source>
</reference>
<feature type="region of interest" description="Disordered" evidence="1">
    <location>
        <begin position="1"/>
        <end position="20"/>
    </location>
</feature>
<accession>A0A5J9WLS0</accession>
<proteinExistence type="predicted"/>
<evidence type="ECO:0000256" key="1">
    <source>
        <dbReference type="SAM" id="MobiDB-lite"/>
    </source>
</evidence>
<dbReference type="Proteomes" id="UP000324897">
    <property type="component" value="Chromosome 6"/>
</dbReference>
<evidence type="ECO:0000313" key="2">
    <source>
        <dbReference type="EMBL" id="TVU49168.1"/>
    </source>
</evidence>
<gene>
    <name evidence="2" type="ORF">EJB05_00464</name>
</gene>
<evidence type="ECO:0000313" key="3">
    <source>
        <dbReference type="Proteomes" id="UP000324897"/>
    </source>
</evidence>